<dbReference type="InterPro" id="IPR043504">
    <property type="entry name" value="Peptidase_S1_PA_chymotrypsin"/>
</dbReference>
<protein>
    <submittedName>
        <fullName evidence="6">Serine protease1/2</fullName>
    </submittedName>
</protein>
<dbReference type="EnsemblMetazoa" id="CPIJ002136-RA">
    <property type="protein sequence ID" value="CPIJ002136-PA"/>
    <property type="gene ID" value="CPIJ002136"/>
</dbReference>
<dbReference type="Proteomes" id="UP000002320">
    <property type="component" value="Unassembled WGS sequence"/>
</dbReference>
<comment type="similarity">
    <text evidence="2">Belongs to the peptidase S1 family. CLIP subfamily.</text>
</comment>
<organism>
    <name type="scientific">Culex quinquefasciatus</name>
    <name type="common">Southern house mosquito</name>
    <name type="synonym">Culex pungens</name>
    <dbReference type="NCBI Taxonomy" id="7176"/>
    <lineage>
        <taxon>Eukaryota</taxon>
        <taxon>Metazoa</taxon>
        <taxon>Ecdysozoa</taxon>
        <taxon>Arthropoda</taxon>
        <taxon>Hexapoda</taxon>
        <taxon>Insecta</taxon>
        <taxon>Pterygota</taxon>
        <taxon>Neoptera</taxon>
        <taxon>Endopterygota</taxon>
        <taxon>Diptera</taxon>
        <taxon>Nematocera</taxon>
        <taxon>Culicoidea</taxon>
        <taxon>Culicidae</taxon>
        <taxon>Culicinae</taxon>
        <taxon>Culicini</taxon>
        <taxon>Culex</taxon>
        <taxon>Culex</taxon>
    </lineage>
</organism>
<keyword evidence="1" id="KW-1015">Disulfide bond</keyword>
<evidence type="ECO:0000313" key="6">
    <source>
        <dbReference type="EMBL" id="EDS32267.1"/>
    </source>
</evidence>
<dbReference type="SUPFAM" id="SSF50494">
    <property type="entry name" value="Trypsin-like serine proteases"/>
    <property type="match status" value="1"/>
</dbReference>
<gene>
    <name evidence="7" type="primary">6032879</name>
    <name evidence="6" type="ORF">CpipJ_CPIJ002136</name>
</gene>
<dbReference type="GO" id="GO:0004252">
    <property type="term" value="F:serine-type endopeptidase activity"/>
    <property type="evidence" value="ECO:0007669"/>
    <property type="project" value="InterPro"/>
</dbReference>
<feature type="signal peptide" evidence="4">
    <location>
        <begin position="1"/>
        <end position="16"/>
    </location>
</feature>
<feature type="chain" id="PRO_5011407388" evidence="4">
    <location>
        <begin position="17"/>
        <end position="352"/>
    </location>
</feature>
<dbReference type="InterPro" id="IPR001254">
    <property type="entry name" value="Trypsin_dom"/>
</dbReference>
<keyword evidence="6" id="KW-0645">Protease</keyword>
<feature type="domain" description="Peptidase S1" evidence="5">
    <location>
        <begin position="58"/>
        <end position="327"/>
    </location>
</feature>
<dbReference type="PANTHER" id="PTHR24260:SF136">
    <property type="entry name" value="GH08193P-RELATED"/>
    <property type="match status" value="1"/>
</dbReference>
<dbReference type="Pfam" id="PF00089">
    <property type="entry name" value="Trypsin"/>
    <property type="match status" value="1"/>
</dbReference>
<keyword evidence="8" id="KW-1185">Reference proteome</keyword>
<dbReference type="KEGG" id="cqu:CpipJ_CPIJ002136"/>
<evidence type="ECO:0000259" key="5">
    <source>
        <dbReference type="PROSITE" id="PS50240"/>
    </source>
</evidence>
<dbReference type="STRING" id="7176.B0W3X0"/>
<dbReference type="EMBL" id="DS231833">
    <property type="protein sequence ID" value="EDS32267.1"/>
    <property type="molecule type" value="Genomic_DNA"/>
</dbReference>
<dbReference type="eggNOG" id="KOG3627">
    <property type="taxonomic scope" value="Eukaryota"/>
</dbReference>
<reference evidence="6" key="1">
    <citation type="submission" date="2007-03" db="EMBL/GenBank/DDBJ databases">
        <title>Annotation of Culex pipiens quinquefasciatus.</title>
        <authorList>
            <consortium name="The Broad Institute Genome Sequencing Platform"/>
            <person name="Atkinson P.W."/>
            <person name="Hemingway J."/>
            <person name="Christensen B.M."/>
            <person name="Higgs S."/>
            <person name="Kodira C."/>
            <person name="Hannick L."/>
            <person name="Megy K."/>
            <person name="O'Leary S."/>
            <person name="Pearson M."/>
            <person name="Haas B.J."/>
            <person name="Mauceli E."/>
            <person name="Wortman J.R."/>
            <person name="Lee N.H."/>
            <person name="Guigo R."/>
            <person name="Stanke M."/>
            <person name="Alvarado L."/>
            <person name="Amedeo P."/>
            <person name="Antoine C.H."/>
            <person name="Arensburger P."/>
            <person name="Bidwell S.L."/>
            <person name="Crawford M."/>
            <person name="Camaro F."/>
            <person name="Devon K."/>
            <person name="Engels R."/>
            <person name="Hammond M."/>
            <person name="Howarth C."/>
            <person name="Koehrsen M."/>
            <person name="Lawson D."/>
            <person name="Montgomery P."/>
            <person name="Nene V."/>
            <person name="Nusbaum C."/>
            <person name="Puiu D."/>
            <person name="Romero-Severson J."/>
            <person name="Severson D.W."/>
            <person name="Shumway M."/>
            <person name="Sisk P."/>
            <person name="Stolte C."/>
            <person name="Zeng Q."/>
            <person name="Eisenstadt E."/>
            <person name="Fraser-Liggett C."/>
            <person name="Strausberg R."/>
            <person name="Galagan J."/>
            <person name="Birren B."/>
            <person name="Collins F.H."/>
        </authorList>
    </citation>
    <scope>NUCLEOTIDE SEQUENCE [LARGE SCALE GENOMIC DNA]</scope>
    <source>
        <strain evidence="6">JHB</strain>
    </source>
</reference>
<dbReference type="OrthoDB" id="5565075at2759"/>
<dbReference type="PANTHER" id="PTHR24260">
    <property type="match status" value="1"/>
</dbReference>
<dbReference type="GO" id="GO:0006508">
    <property type="term" value="P:proteolysis"/>
    <property type="evidence" value="ECO:0007669"/>
    <property type="project" value="UniProtKB-KW"/>
</dbReference>
<dbReference type="SMART" id="SM00020">
    <property type="entry name" value="Tryp_SPc"/>
    <property type="match status" value="1"/>
</dbReference>
<dbReference type="InParanoid" id="B0W3X0"/>
<evidence type="ECO:0000256" key="4">
    <source>
        <dbReference type="SAM" id="SignalP"/>
    </source>
</evidence>
<reference evidence="7" key="2">
    <citation type="submission" date="2021-02" db="UniProtKB">
        <authorList>
            <consortium name="EnsemblMetazoa"/>
        </authorList>
    </citation>
    <scope>IDENTIFICATION</scope>
    <source>
        <strain evidence="7">JHB</strain>
    </source>
</reference>
<evidence type="ECO:0000256" key="2">
    <source>
        <dbReference type="ARBA" id="ARBA00024195"/>
    </source>
</evidence>
<evidence type="ECO:0000313" key="7">
    <source>
        <dbReference type="EnsemblMetazoa" id="CPIJ002136-PA"/>
    </source>
</evidence>
<dbReference type="VEuPathDB" id="VectorBase:CQUJHB004662"/>
<dbReference type="Gene3D" id="2.40.10.10">
    <property type="entry name" value="Trypsin-like serine proteases"/>
    <property type="match status" value="1"/>
</dbReference>
<evidence type="ECO:0000313" key="8">
    <source>
        <dbReference type="Proteomes" id="UP000002320"/>
    </source>
</evidence>
<accession>B0W3X0</accession>
<dbReference type="InterPro" id="IPR051333">
    <property type="entry name" value="CLIP_Serine_Protease"/>
</dbReference>
<dbReference type="PROSITE" id="PS50240">
    <property type="entry name" value="TRYPSIN_DOM"/>
    <property type="match status" value="1"/>
</dbReference>
<proteinExistence type="inferred from homology"/>
<evidence type="ECO:0000256" key="3">
    <source>
        <dbReference type="SAM" id="MobiDB-lite"/>
    </source>
</evidence>
<sequence>MKTFVVLSALLAAVCAVQQFDPANIDWNTIRTIQETDSYRAKFGLAPLSDDDIRNSRISGGTIAMPNQVPWAVGVFIHGGSGHGFCSGTLISPRHVLTAAVCISGQVTLTIALGASNMASIEQLIGVSNILSHPRYSSLLNRDDIAILTMNRDAEINDHVRPVLLPRWSDVGNSFNNWMATTAGWGNTGNRDNENIPTERLQFAVDSVNSNFVCGISHNFIRDTHICTSTDAGGPCNIVRNPHKSRRHTGCTSSGMDKRCNANLQAATVVLDGKWTTRVTVTDGTATSTRQANILRLDDDRIPSCLTVGIGQNRIARVHDHIRRPSRFIRGPSKSRYDARQPSKGSGVGQCR</sequence>
<evidence type="ECO:0000256" key="1">
    <source>
        <dbReference type="ARBA" id="ARBA00023157"/>
    </source>
</evidence>
<keyword evidence="4" id="KW-0732">Signal</keyword>
<dbReference type="VEuPathDB" id="VectorBase:CPIJ002136"/>
<name>B0W3X0_CULQU</name>
<dbReference type="HOGENOM" id="CLU_788124_0_0_1"/>
<feature type="region of interest" description="Disordered" evidence="3">
    <location>
        <begin position="324"/>
        <end position="352"/>
    </location>
</feature>
<keyword evidence="6" id="KW-0378">Hydrolase</keyword>
<dbReference type="FunFam" id="2.40.10.10:FF:000068">
    <property type="entry name" value="transmembrane protease serine 2"/>
    <property type="match status" value="1"/>
</dbReference>
<dbReference type="InterPro" id="IPR009003">
    <property type="entry name" value="Peptidase_S1_PA"/>
</dbReference>
<dbReference type="AlphaFoldDB" id="B0W3X0"/>